<reference evidence="2" key="1">
    <citation type="journal article" date="2022" name="bioRxiv">
        <title>Sequencing and chromosome-scale assembly of the giantPleurodeles waltlgenome.</title>
        <authorList>
            <person name="Brown T."/>
            <person name="Elewa A."/>
            <person name="Iarovenko S."/>
            <person name="Subramanian E."/>
            <person name="Araus A.J."/>
            <person name="Petzold A."/>
            <person name="Susuki M."/>
            <person name="Suzuki K.-i.T."/>
            <person name="Hayashi T."/>
            <person name="Toyoda A."/>
            <person name="Oliveira C."/>
            <person name="Osipova E."/>
            <person name="Leigh N.D."/>
            <person name="Simon A."/>
            <person name="Yun M.H."/>
        </authorList>
    </citation>
    <scope>NUCLEOTIDE SEQUENCE</scope>
    <source>
        <strain evidence="2">20211129_DDA</strain>
        <tissue evidence="2">Liver</tissue>
    </source>
</reference>
<evidence type="ECO:0008006" key="4">
    <source>
        <dbReference type="Google" id="ProtNLM"/>
    </source>
</evidence>
<keyword evidence="3" id="KW-1185">Reference proteome</keyword>
<feature type="chain" id="PRO_5043316789" description="Secreted protein" evidence="1">
    <location>
        <begin position="26"/>
        <end position="179"/>
    </location>
</feature>
<protein>
    <recommendedName>
        <fullName evidence="4">Secreted protein</fullName>
    </recommendedName>
</protein>
<dbReference type="AlphaFoldDB" id="A0AAV7Q8W6"/>
<keyword evidence="1" id="KW-0732">Signal</keyword>
<comment type="caution">
    <text evidence="2">The sequence shown here is derived from an EMBL/GenBank/DDBJ whole genome shotgun (WGS) entry which is preliminary data.</text>
</comment>
<evidence type="ECO:0000313" key="3">
    <source>
        <dbReference type="Proteomes" id="UP001066276"/>
    </source>
</evidence>
<dbReference type="EMBL" id="JANPWB010000010">
    <property type="protein sequence ID" value="KAJ1136044.1"/>
    <property type="molecule type" value="Genomic_DNA"/>
</dbReference>
<evidence type="ECO:0000313" key="2">
    <source>
        <dbReference type="EMBL" id="KAJ1136044.1"/>
    </source>
</evidence>
<name>A0AAV7Q8W6_PLEWA</name>
<evidence type="ECO:0000256" key="1">
    <source>
        <dbReference type="SAM" id="SignalP"/>
    </source>
</evidence>
<gene>
    <name evidence="2" type="ORF">NDU88_002470</name>
</gene>
<organism evidence="2 3">
    <name type="scientific">Pleurodeles waltl</name>
    <name type="common">Iberian ribbed newt</name>
    <dbReference type="NCBI Taxonomy" id="8319"/>
    <lineage>
        <taxon>Eukaryota</taxon>
        <taxon>Metazoa</taxon>
        <taxon>Chordata</taxon>
        <taxon>Craniata</taxon>
        <taxon>Vertebrata</taxon>
        <taxon>Euteleostomi</taxon>
        <taxon>Amphibia</taxon>
        <taxon>Batrachia</taxon>
        <taxon>Caudata</taxon>
        <taxon>Salamandroidea</taxon>
        <taxon>Salamandridae</taxon>
        <taxon>Pleurodelinae</taxon>
        <taxon>Pleurodeles</taxon>
    </lineage>
</organism>
<feature type="signal peptide" evidence="1">
    <location>
        <begin position="1"/>
        <end position="25"/>
    </location>
</feature>
<sequence>MSSTKARRGAYFFSLSASLAVCCSALRSPACPASLPGSLPTLVSGPGRTHSPIWFGTSVVGRTRCSGPLPLLRGIITLSSTGGEEWGPPRLPARCDVHLPQRYSEPCPSRYFTRPSFIIGLGSWLPPRPHMAQDLRCWAHQMQGPASFYCWIAVLLSTSGEVWGQPSIPVNCDDHWLQH</sequence>
<dbReference type="Proteomes" id="UP001066276">
    <property type="component" value="Chromosome 6"/>
</dbReference>
<accession>A0AAV7Q8W6</accession>
<proteinExistence type="predicted"/>